<reference evidence="6 7" key="1">
    <citation type="submission" date="2021-03" db="EMBL/GenBank/DDBJ databases">
        <title>Genomic Encyclopedia of Type Strains, Phase IV (KMG-IV): sequencing the most valuable type-strain genomes for metagenomic binning, comparative biology and taxonomic classification.</title>
        <authorList>
            <person name="Goeker M."/>
        </authorList>
    </citation>
    <scope>NUCLEOTIDE SEQUENCE [LARGE SCALE GENOMIC DNA]</scope>
    <source>
        <strain evidence="6 7">DSM 26048</strain>
    </source>
</reference>
<dbReference type="PROSITE" id="PS00041">
    <property type="entry name" value="HTH_ARAC_FAMILY_1"/>
    <property type="match status" value="1"/>
</dbReference>
<feature type="transmembrane region" description="Helical" evidence="4">
    <location>
        <begin position="22"/>
        <end position="45"/>
    </location>
</feature>
<dbReference type="InterPro" id="IPR009057">
    <property type="entry name" value="Homeodomain-like_sf"/>
</dbReference>
<keyword evidence="2" id="KW-0238">DNA-binding</keyword>
<dbReference type="PROSITE" id="PS01124">
    <property type="entry name" value="HTH_ARAC_FAMILY_2"/>
    <property type="match status" value="1"/>
</dbReference>
<dbReference type="InterPro" id="IPR018062">
    <property type="entry name" value="HTH_AraC-typ_CS"/>
</dbReference>
<keyword evidence="7" id="KW-1185">Reference proteome</keyword>
<sequence length="749" mass="86338">MVFKWRKAQRSKNLPTNFYAKLIFYIVMIAILPILIVSTLSYLNVKKALESEMKTWNQYVLENSKNALELNFNQILYQAGYLITNNITNEYESVYNSIDYENMAVSSFKQDLNGLNEYLFFKKNMIKMMSSIKMNNKYIDDIYFFDKEKDMILNSEGHQYNKTSFYDQDVYQIQENSKAIFSRMDIRTLNSGGIYKNIVTLVYRTLNKNNTFVVNINISALFNSTISSLSIPHNDHFIYSKEANKLISSSDQGNELILEEMGGVDQLIASAEKDRILKDHYLVSWVKSERLGWYVFNVKDLRSYYNNLEKARNLVLLSSSLLLLLFLVLSSFVLNRIYSPFKKLILETFNIQNKLNENTPVLQRLFKYEWIKGTSYSQEEVERKANELNCVLPKPDLFVLLVQCEDGNNKDMQEAFDSLLLSRLQGFCLDIDGQLACVVHMPKEEIKQLDMLVQAVKDEVSMRLGIPVAVGVGRACSSLTELNRAYIEAAEALKYRFVYGNDEIIFFEDIKLSSQKHISYPVEKEKALRNCIMTGNTEDAQNILKKIIDELTESQNALSSAKLHQSFQMLMSGILKTVDMLGIEIEDIFGPQTNYFETVSSSLNKEQLYLKYSALIEEIMKYVSTEKTNKSSKDMSKIIAFIEGNYDKDISLVDAADVVGLNPSYVSRLIKNHTTKSFTDYVTEKRMSEAEHLLKTTSSKLDTISQQVGYQNTYYFIKVFRKHYGTTPARFRQAYAESIHTQSGEISLD</sequence>
<evidence type="ECO:0000256" key="3">
    <source>
        <dbReference type="ARBA" id="ARBA00023163"/>
    </source>
</evidence>
<dbReference type="Pfam" id="PF12833">
    <property type="entry name" value="HTH_18"/>
    <property type="match status" value="1"/>
</dbReference>
<evidence type="ECO:0000259" key="5">
    <source>
        <dbReference type="PROSITE" id="PS01124"/>
    </source>
</evidence>
<keyword evidence="4" id="KW-1133">Transmembrane helix</keyword>
<evidence type="ECO:0000313" key="7">
    <source>
        <dbReference type="Proteomes" id="UP001519287"/>
    </source>
</evidence>
<dbReference type="Pfam" id="PF17853">
    <property type="entry name" value="GGDEF_2"/>
    <property type="match status" value="1"/>
</dbReference>
<dbReference type="RefSeq" id="WP_209972150.1">
    <property type="nucleotide sequence ID" value="NZ_JAGGLB010000008.1"/>
</dbReference>
<feature type="transmembrane region" description="Helical" evidence="4">
    <location>
        <begin position="314"/>
        <end position="334"/>
    </location>
</feature>
<dbReference type="EMBL" id="JAGGLB010000008">
    <property type="protein sequence ID" value="MBP1991400.1"/>
    <property type="molecule type" value="Genomic_DNA"/>
</dbReference>
<dbReference type="SMART" id="SM00342">
    <property type="entry name" value="HTH_ARAC"/>
    <property type="match status" value="1"/>
</dbReference>
<evidence type="ECO:0000256" key="1">
    <source>
        <dbReference type="ARBA" id="ARBA00023015"/>
    </source>
</evidence>
<evidence type="ECO:0000313" key="6">
    <source>
        <dbReference type="EMBL" id="MBP1991400.1"/>
    </source>
</evidence>
<name>A0ABS4IUZ8_9BACL</name>
<organism evidence="6 7">
    <name type="scientific">Paenibacillus eucommiae</name>
    <dbReference type="NCBI Taxonomy" id="1355755"/>
    <lineage>
        <taxon>Bacteria</taxon>
        <taxon>Bacillati</taxon>
        <taxon>Bacillota</taxon>
        <taxon>Bacilli</taxon>
        <taxon>Bacillales</taxon>
        <taxon>Paenibacillaceae</taxon>
        <taxon>Paenibacillus</taxon>
    </lineage>
</organism>
<accession>A0ABS4IUZ8</accession>
<keyword evidence="1" id="KW-0805">Transcription regulation</keyword>
<feature type="domain" description="HTH araC/xylS-type" evidence="5">
    <location>
        <begin position="636"/>
        <end position="734"/>
    </location>
</feature>
<dbReference type="Gene3D" id="1.10.10.60">
    <property type="entry name" value="Homeodomain-like"/>
    <property type="match status" value="2"/>
</dbReference>
<dbReference type="SUPFAM" id="SSF46689">
    <property type="entry name" value="Homeodomain-like"/>
    <property type="match status" value="2"/>
</dbReference>
<keyword evidence="4" id="KW-0472">Membrane</keyword>
<dbReference type="InterPro" id="IPR041522">
    <property type="entry name" value="CdaR_GGDEF"/>
</dbReference>
<dbReference type="InterPro" id="IPR020449">
    <property type="entry name" value="Tscrpt_reg_AraC-type_HTH"/>
</dbReference>
<dbReference type="PRINTS" id="PR00032">
    <property type="entry name" value="HTHARAC"/>
</dbReference>
<proteinExistence type="predicted"/>
<gene>
    <name evidence="6" type="ORF">J2Z66_003007</name>
</gene>
<protein>
    <submittedName>
        <fullName evidence="6">AraC-like DNA-binding protein</fullName>
    </submittedName>
</protein>
<keyword evidence="3" id="KW-0804">Transcription</keyword>
<keyword evidence="4" id="KW-0812">Transmembrane</keyword>
<dbReference type="PANTHER" id="PTHR43280:SF34">
    <property type="entry name" value="ARAC-FAMILY TRANSCRIPTIONAL REGULATOR"/>
    <property type="match status" value="1"/>
</dbReference>
<evidence type="ECO:0000256" key="2">
    <source>
        <dbReference type="ARBA" id="ARBA00023125"/>
    </source>
</evidence>
<dbReference type="Proteomes" id="UP001519287">
    <property type="component" value="Unassembled WGS sequence"/>
</dbReference>
<dbReference type="InterPro" id="IPR018060">
    <property type="entry name" value="HTH_AraC"/>
</dbReference>
<dbReference type="PANTHER" id="PTHR43280">
    <property type="entry name" value="ARAC-FAMILY TRANSCRIPTIONAL REGULATOR"/>
    <property type="match status" value="1"/>
</dbReference>
<comment type="caution">
    <text evidence="6">The sequence shown here is derived from an EMBL/GenBank/DDBJ whole genome shotgun (WGS) entry which is preliminary data.</text>
</comment>
<evidence type="ECO:0000256" key="4">
    <source>
        <dbReference type="SAM" id="Phobius"/>
    </source>
</evidence>